<name>A0A927GRE7_9BACL</name>
<proteinExistence type="predicted"/>
<dbReference type="InterPro" id="IPR009057">
    <property type="entry name" value="Homeodomain-like_sf"/>
</dbReference>
<sequence>MRESRNKTAVHHLFSELVHYCILEELHLPERTDHTVVVIAGGMGTVTVQGRKNPISAGSCYYAWPGMHLQIQPFFNEVSAYAFHFDRVERRSNAGGQERGYMMRPDGAAPWGELTPREPERLIRLTVELARIMLAEGAVTDVERERMFSEWLFELLRPAADVQRQGEQGEQAVRRIVGFVETHYHLELRRDELAEIAGLSPEYFSVVFKQVSGKSLTDYVTELRIRHMKERLLFGESRLGELAREAGYKDEFYASRRFKQEVGRSPKQYSQTDKRIVSLNPHLTMHLLALGVIPAATLAYPWGFGNDYDAMLNRGKCEVRDWADGFSYAELASLRPEMIVTIDNIEPDLLRDFRRLAPTLVVPWYLRDWRGHFETLASAVRRRERRREWLTAFERRRAELVRFRSAQGAGGRETWTVINIRAHDNVLLYLKRGMGTQVVYGELGGHAPAPVHKAVGDRSSLAVALNDILPAYEADRLIVAVAPAREARQTAQALLDSPACRGYQARGGRVFLAEMSRWHGYDPISISWQLEDLRKWLVL</sequence>
<feature type="domain" description="Fe/B12 periplasmic-binding" evidence="5">
    <location>
        <begin position="275"/>
        <end position="539"/>
    </location>
</feature>
<dbReference type="SMART" id="SM00342">
    <property type="entry name" value="HTH_ARAC"/>
    <property type="match status" value="1"/>
</dbReference>
<dbReference type="RefSeq" id="WP_190915473.1">
    <property type="nucleotide sequence ID" value="NZ_JACXIZ010000011.1"/>
</dbReference>
<dbReference type="SUPFAM" id="SSF53807">
    <property type="entry name" value="Helical backbone' metal receptor"/>
    <property type="match status" value="1"/>
</dbReference>
<dbReference type="Proteomes" id="UP000621560">
    <property type="component" value="Unassembled WGS sequence"/>
</dbReference>
<evidence type="ECO:0000313" key="6">
    <source>
        <dbReference type="EMBL" id="MBD2844637.1"/>
    </source>
</evidence>
<feature type="domain" description="HTH araC/xylS-type" evidence="4">
    <location>
        <begin position="174"/>
        <end position="272"/>
    </location>
</feature>
<dbReference type="Pfam" id="PF12833">
    <property type="entry name" value="HTH_18"/>
    <property type="match status" value="1"/>
</dbReference>
<dbReference type="PANTHER" id="PTHR43280:SF2">
    <property type="entry name" value="HTH-TYPE TRANSCRIPTIONAL REGULATOR EXSA"/>
    <property type="match status" value="1"/>
</dbReference>
<dbReference type="GO" id="GO:0003700">
    <property type="term" value="F:DNA-binding transcription factor activity"/>
    <property type="evidence" value="ECO:0007669"/>
    <property type="project" value="InterPro"/>
</dbReference>
<dbReference type="AlphaFoldDB" id="A0A927GRE7"/>
<dbReference type="PROSITE" id="PS50983">
    <property type="entry name" value="FE_B12_PBP"/>
    <property type="match status" value="1"/>
</dbReference>
<dbReference type="InterPro" id="IPR018060">
    <property type="entry name" value="HTH_AraC"/>
</dbReference>
<dbReference type="EMBL" id="JACXIZ010000011">
    <property type="protein sequence ID" value="MBD2844637.1"/>
    <property type="molecule type" value="Genomic_DNA"/>
</dbReference>
<dbReference type="SUPFAM" id="SSF46689">
    <property type="entry name" value="Homeodomain-like"/>
    <property type="match status" value="2"/>
</dbReference>
<dbReference type="Gene3D" id="1.10.10.60">
    <property type="entry name" value="Homeodomain-like"/>
    <property type="match status" value="2"/>
</dbReference>
<evidence type="ECO:0000259" key="4">
    <source>
        <dbReference type="PROSITE" id="PS01124"/>
    </source>
</evidence>
<keyword evidence="1" id="KW-0805">Transcription regulation</keyword>
<accession>A0A927GRE7</accession>
<keyword evidence="7" id="KW-1185">Reference proteome</keyword>
<reference evidence="6" key="1">
    <citation type="submission" date="2020-09" db="EMBL/GenBank/DDBJ databases">
        <title>A novel bacterium of genus Paenibacillus, isolated from South China Sea.</title>
        <authorList>
            <person name="Huang H."/>
            <person name="Mo K."/>
            <person name="Hu Y."/>
        </authorList>
    </citation>
    <scope>NUCLEOTIDE SEQUENCE</scope>
    <source>
        <strain evidence="6">IB182496</strain>
    </source>
</reference>
<dbReference type="PROSITE" id="PS01124">
    <property type="entry name" value="HTH_ARAC_FAMILY_2"/>
    <property type="match status" value="1"/>
</dbReference>
<evidence type="ECO:0000259" key="5">
    <source>
        <dbReference type="PROSITE" id="PS50983"/>
    </source>
</evidence>
<keyword evidence="2" id="KW-0238">DNA-binding</keyword>
<organism evidence="6 7">
    <name type="scientific">Paenibacillus sabuli</name>
    <dbReference type="NCBI Taxonomy" id="2772509"/>
    <lineage>
        <taxon>Bacteria</taxon>
        <taxon>Bacillati</taxon>
        <taxon>Bacillota</taxon>
        <taxon>Bacilli</taxon>
        <taxon>Bacillales</taxon>
        <taxon>Paenibacillaceae</taxon>
        <taxon>Paenibacillus</taxon>
    </lineage>
</organism>
<evidence type="ECO:0000256" key="2">
    <source>
        <dbReference type="ARBA" id="ARBA00023125"/>
    </source>
</evidence>
<protein>
    <submittedName>
        <fullName evidence="6">AraC family transcriptional regulator</fullName>
    </submittedName>
</protein>
<evidence type="ECO:0000313" key="7">
    <source>
        <dbReference type="Proteomes" id="UP000621560"/>
    </source>
</evidence>
<dbReference type="InterPro" id="IPR002491">
    <property type="entry name" value="ABC_transptr_periplasmic_BD"/>
</dbReference>
<keyword evidence="3" id="KW-0804">Transcription</keyword>
<dbReference type="Gene3D" id="3.40.50.1980">
    <property type="entry name" value="Nitrogenase molybdenum iron protein domain"/>
    <property type="match status" value="2"/>
</dbReference>
<evidence type="ECO:0000256" key="3">
    <source>
        <dbReference type="ARBA" id="ARBA00023163"/>
    </source>
</evidence>
<dbReference type="PANTHER" id="PTHR43280">
    <property type="entry name" value="ARAC-FAMILY TRANSCRIPTIONAL REGULATOR"/>
    <property type="match status" value="1"/>
</dbReference>
<comment type="caution">
    <text evidence="6">The sequence shown here is derived from an EMBL/GenBank/DDBJ whole genome shotgun (WGS) entry which is preliminary data.</text>
</comment>
<dbReference type="GO" id="GO:0043565">
    <property type="term" value="F:sequence-specific DNA binding"/>
    <property type="evidence" value="ECO:0007669"/>
    <property type="project" value="InterPro"/>
</dbReference>
<gene>
    <name evidence="6" type="ORF">IDH44_05500</name>
</gene>
<evidence type="ECO:0000256" key="1">
    <source>
        <dbReference type="ARBA" id="ARBA00023015"/>
    </source>
</evidence>